<keyword evidence="3" id="KW-1185">Reference proteome</keyword>
<keyword evidence="1" id="KW-0472">Membrane</keyword>
<accession>A0A3R7YI01</accession>
<feature type="non-terminal residue" evidence="2">
    <location>
        <position position="1"/>
    </location>
</feature>
<organism evidence="2 3">
    <name type="scientific">Aphanomyces astaci</name>
    <name type="common">Crayfish plague agent</name>
    <dbReference type="NCBI Taxonomy" id="112090"/>
    <lineage>
        <taxon>Eukaryota</taxon>
        <taxon>Sar</taxon>
        <taxon>Stramenopiles</taxon>
        <taxon>Oomycota</taxon>
        <taxon>Saprolegniomycetes</taxon>
        <taxon>Saprolegniales</taxon>
        <taxon>Verrucalvaceae</taxon>
        <taxon>Aphanomyces</taxon>
    </lineage>
</organism>
<evidence type="ECO:0000313" key="2">
    <source>
        <dbReference type="EMBL" id="RQM20680.1"/>
    </source>
</evidence>
<reference evidence="2" key="1">
    <citation type="submission" date="2018-07" db="EMBL/GenBank/DDBJ databases">
        <title>Annotation of Aphanomyces astaci genome assembly.</title>
        <authorList>
            <person name="Studholme D.J."/>
        </authorList>
    </citation>
    <scope>NUCLEOTIDE SEQUENCE [LARGE SCALE GENOMIC DNA]</scope>
    <source>
        <strain evidence="2">Pc</strain>
    </source>
</reference>
<evidence type="ECO:0000256" key="1">
    <source>
        <dbReference type="SAM" id="Phobius"/>
    </source>
</evidence>
<sequence length="63" mass="6633">TSKCPGLLSTSADLRQGLSRYAVLLLQLVCLSMGKAAAILVLQQLVIQTDPVVVGYVVFGRGT</sequence>
<dbReference type="Proteomes" id="UP000284702">
    <property type="component" value="Unassembled WGS sequence"/>
</dbReference>
<protein>
    <submittedName>
        <fullName evidence="2">Uncharacterized protein</fullName>
    </submittedName>
</protein>
<proteinExistence type="predicted"/>
<gene>
    <name evidence="2" type="ORF">B5M09_011458</name>
</gene>
<name>A0A3R7YI01_APHAT</name>
<dbReference type="AlphaFoldDB" id="A0A3R7YI01"/>
<comment type="caution">
    <text evidence="2">The sequence shown here is derived from an EMBL/GenBank/DDBJ whole genome shotgun (WGS) entry which is preliminary data.</text>
</comment>
<evidence type="ECO:0000313" key="3">
    <source>
        <dbReference type="Proteomes" id="UP000284702"/>
    </source>
</evidence>
<feature type="transmembrane region" description="Helical" evidence="1">
    <location>
        <begin position="21"/>
        <end position="42"/>
    </location>
</feature>
<dbReference type="EMBL" id="MZMZ02003784">
    <property type="protein sequence ID" value="RQM20680.1"/>
    <property type="molecule type" value="Genomic_DNA"/>
</dbReference>
<keyword evidence="1" id="KW-0812">Transmembrane</keyword>
<keyword evidence="1" id="KW-1133">Transmembrane helix</keyword>